<protein>
    <submittedName>
        <fullName evidence="2">Uncharacterized protein</fullName>
    </submittedName>
</protein>
<dbReference type="Proteomes" id="UP000730618">
    <property type="component" value="Unassembled WGS sequence"/>
</dbReference>
<keyword evidence="1" id="KW-0732">Signal</keyword>
<keyword evidence="3" id="KW-1185">Reference proteome</keyword>
<feature type="signal peptide" evidence="1">
    <location>
        <begin position="1"/>
        <end position="20"/>
    </location>
</feature>
<organism evidence="2 3">
    <name type="scientific">Paenibacillus allorhizosphaerae</name>
    <dbReference type="NCBI Taxonomy" id="2849866"/>
    <lineage>
        <taxon>Bacteria</taxon>
        <taxon>Bacillati</taxon>
        <taxon>Bacillota</taxon>
        <taxon>Bacilli</taxon>
        <taxon>Bacillales</taxon>
        <taxon>Paenibacillaceae</taxon>
        <taxon>Paenibacillus</taxon>
    </lineage>
</organism>
<evidence type="ECO:0000256" key="1">
    <source>
        <dbReference type="SAM" id="SignalP"/>
    </source>
</evidence>
<feature type="chain" id="PRO_5045672738" evidence="1">
    <location>
        <begin position="21"/>
        <end position="310"/>
    </location>
</feature>
<sequence>MFNPKAIAIVLLLCCVLLLAAGCTDHKQLKQDLLQAAQKQEHIQTYRFSGHADMKLDASLFAGMPPLTAAVLSMFKESSIDYSGSVSLLEPLRMESIFKVTPKGSGTPMEIPILLKDNKMYVRLPIVNKLDEYMQVPLGEHADRLKQTGHLGSAIVTKMLEGINPDWLEPVPQEQTAAAKGTDSKTITLKMTGKNEQAATAYFNGIIPSLLDELLMSGLSTDAQHGQWKKTTERLKPTVPSFITVTIDPDGFIREQSGILHLQWDGAASSEINWKHTISDINGTPVFAMEVPKQVKPISEFLRMLDRPKK</sequence>
<gene>
    <name evidence="2" type="ORF">PAECIP111802_00669</name>
</gene>
<dbReference type="PROSITE" id="PS51257">
    <property type="entry name" value="PROKAR_LIPOPROTEIN"/>
    <property type="match status" value="1"/>
</dbReference>
<reference evidence="2 3" key="1">
    <citation type="submission" date="2021-06" db="EMBL/GenBank/DDBJ databases">
        <authorList>
            <person name="Criscuolo A."/>
        </authorList>
    </citation>
    <scope>NUCLEOTIDE SEQUENCE [LARGE SCALE GENOMIC DNA]</scope>
    <source>
        <strain evidence="3">CIP 111802</strain>
    </source>
</reference>
<evidence type="ECO:0000313" key="2">
    <source>
        <dbReference type="EMBL" id="CAG7620462.1"/>
    </source>
</evidence>
<dbReference type="RefSeq" id="WP_218097053.1">
    <property type="nucleotide sequence ID" value="NZ_CAJVCE010000002.1"/>
</dbReference>
<dbReference type="EMBL" id="CAJVCE010000002">
    <property type="protein sequence ID" value="CAG7620462.1"/>
    <property type="molecule type" value="Genomic_DNA"/>
</dbReference>
<evidence type="ECO:0000313" key="3">
    <source>
        <dbReference type="Proteomes" id="UP000730618"/>
    </source>
</evidence>
<name>A0ABN7TDR3_9BACL</name>
<comment type="caution">
    <text evidence="2">The sequence shown here is derived from an EMBL/GenBank/DDBJ whole genome shotgun (WGS) entry which is preliminary data.</text>
</comment>
<accession>A0ABN7TDR3</accession>
<proteinExistence type="predicted"/>